<sequence length="326" mass="36392">MTDLSIRDLRAPADFAAVAAVRNAAEPDWPVTPELLERWHAVRDPALYHLELVAELEGRIVGHLGVGHDDFAFQEDRYWGSLTVHPEFRRRGVGSALHSRMMDVLVGRGAGEIRTMLAEDASAGLAFLEQRGYRLAWTRLDLRLNVADVPQERFDSLLHSVAERGLQLVSIADLAADPRRDERLWELDWLLFQDVPMGQALTKRPLAAWVAEELQDPTFEPELSFVVLDPGRDDPLTGPYVGYSTLMGNPGGFYVIGMTGVLRGYRRLGLAKALKVAAMRSLSARGGGEIRTFNDAPNAAMVGMNEALGFVRWPSRLRYELHLERP</sequence>
<evidence type="ECO:0000256" key="2">
    <source>
        <dbReference type="ARBA" id="ARBA00023315"/>
    </source>
</evidence>
<evidence type="ECO:0000313" key="5">
    <source>
        <dbReference type="Proteomes" id="UP000245368"/>
    </source>
</evidence>
<keyword evidence="2" id="KW-0012">Acyltransferase</keyword>
<dbReference type="KEGG" id="dez:DKM44_02020"/>
<dbReference type="PROSITE" id="PS51186">
    <property type="entry name" value="GNAT"/>
    <property type="match status" value="2"/>
</dbReference>
<dbReference type="SUPFAM" id="SSF55729">
    <property type="entry name" value="Acyl-CoA N-acyltransferases (Nat)"/>
    <property type="match status" value="2"/>
</dbReference>
<evidence type="ECO:0000256" key="1">
    <source>
        <dbReference type="ARBA" id="ARBA00022679"/>
    </source>
</evidence>
<gene>
    <name evidence="4" type="ORF">DKM44_02020</name>
</gene>
<organism evidence="4 5">
    <name type="scientific">Deinococcus irradiatisoli</name>
    <dbReference type="NCBI Taxonomy" id="2202254"/>
    <lineage>
        <taxon>Bacteria</taxon>
        <taxon>Thermotogati</taxon>
        <taxon>Deinococcota</taxon>
        <taxon>Deinococci</taxon>
        <taxon>Deinococcales</taxon>
        <taxon>Deinococcaceae</taxon>
        <taxon>Deinococcus</taxon>
    </lineage>
</organism>
<reference evidence="4 5" key="1">
    <citation type="submission" date="2018-05" db="EMBL/GenBank/DDBJ databases">
        <title>Complete Genome Sequence of Deinococcus sp. strain 17bor-2.</title>
        <authorList>
            <person name="Srinivasan S."/>
        </authorList>
    </citation>
    <scope>NUCLEOTIDE SEQUENCE [LARGE SCALE GENOMIC DNA]</scope>
    <source>
        <strain evidence="4 5">17bor-2</strain>
    </source>
</reference>
<protein>
    <submittedName>
        <fullName evidence="4">GNAT family N-acetyltransferase</fullName>
    </submittedName>
</protein>
<accession>A0A2Z3JKJ9</accession>
<dbReference type="InterPro" id="IPR000182">
    <property type="entry name" value="GNAT_dom"/>
</dbReference>
<dbReference type="CDD" id="cd04301">
    <property type="entry name" value="NAT_SF"/>
    <property type="match status" value="1"/>
</dbReference>
<dbReference type="InterPro" id="IPR016181">
    <property type="entry name" value="Acyl_CoA_acyltransferase"/>
</dbReference>
<dbReference type="GO" id="GO:0016747">
    <property type="term" value="F:acyltransferase activity, transferring groups other than amino-acyl groups"/>
    <property type="evidence" value="ECO:0007669"/>
    <property type="project" value="InterPro"/>
</dbReference>
<name>A0A2Z3JKJ9_9DEIO</name>
<dbReference type="InterPro" id="IPR050832">
    <property type="entry name" value="Bact_Acetyltransf"/>
</dbReference>
<dbReference type="AlphaFoldDB" id="A0A2Z3JKJ9"/>
<feature type="domain" description="N-acetyltransferase" evidence="3">
    <location>
        <begin position="4"/>
        <end position="155"/>
    </location>
</feature>
<dbReference type="PANTHER" id="PTHR43877:SF6">
    <property type="entry name" value="GCN5-RELATED N-ACETYLTRANSFERASE"/>
    <property type="match status" value="1"/>
</dbReference>
<feature type="domain" description="N-acetyltransferase" evidence="3">
    <location>
        <begin position="182"/>
        <end position="326"/>
    </location>
</feature>
<evidence type="ECO:0000313" key="4">
    <source>
        <dbReference type="EMBL" id="AWN24416.1"/>
    </source>
</evidence>
<dbReference type="Pfam" id="PF00583">
    <property type="entry name" value="Acetyltransf_1"/>
    <property type="match status" value="2"/>
</dbReference>
<evidence type="ECO:0000259" key="3">
    <source>
        <dbReference type="PROSITE" id="PS51186"/>
    </source>
</evidence>
<dbReference type="Gene3D" id="3.40.630.30">
    <property type="match status" value="1"/>
</dbReference>
<keyword evidence="5" id="KW-1185">Reference proteome</keyword>
<dbReference type="OrthoDB" id="4140682at2"/>
<dbReference type="RefSeq" id="WP_109828140.1">
    <property type="nucleotide sequence ID" value="NZ_CP029494.1"/>
</dbReference>
<proteinExistence type="predicted"/>
<dbReference type="PANTHER" id="PTHR43877">
    <property type="entry name" value="AMINOALKYLPHOSPHONATE N-ACETYLTRANSFERASE-RELATED-RELATED"/>
    <property type="match status" value="1"/>
</dbReference>
<keyword evidence="1 4" id="KW-0808">Transferase</keyword>
<dbReference type="EMBL" id="CP029494">
    <property type="protein sequence ID" value="AWN24416.1"/>
    <property type="molecule type" value="Genomic_DNA"/>
</dbReference>
<dbReference type="Proteomes" id="UP000245368">
    <property type="component" value="Chromosome"/>
</dbReference>